<dbReference type="EMBL" id="CP122566">
    <property type="protein sequence ID" value="WGH92808.1"/>
    <property type="molecule type" value="Genomic_DNA"/>
</dbReference>
<dbReference type="GO" id="GO:0016887">
    <property type="term" value="F:ATP hydrolysis activity"/>
    <property type="evidence" value="ECO:0007669"/>
    <property type="project" value="InterPro"/>
</dbReference>
<evidence type="ECO:0000313" key="6">
    <source>
        <dbReference type="EMBL" id="WGH92808.1"/>
    </source>
</evidence>
<dbReference type="Proteomes" id="UP001224674">
    <property type="component" value="Chromosome"/>
</dbReference>
<proteinExistence type="inferred from homology"/>
<dbReference type="InterPro" id="IPR017871">
    <property type="entry name" value="ABC_transporter-like_CS"/>
</dbReference>
<evidence type="ECO:0000256" key="1">
    <source>
        <dbReference type="ARBA" id="ARBA00005417"/>
    </source>
</evidence>
<protein>
    <submittedName>
        <fullName evidence="6">ABC transporter ATP-binding protein</fullName>
    </submittedName>
</protein>
<feature type="domain" description="ABC transporter" evidence="5">
    <location>
        <begin position="10"/>
        <end position="244"/>
    </location>
</feature>
<gene>
    <name evidence="6" type="ORF">QDX21_10980</name>
</gene>
<dbReference type="InterPro" id="IPR003439">
    <property type="entry name" value="ABC_transporter-like_ATP-bd"/>
</dbReference>
<keyword evidence="4 6" id="KW-0067">ATP-binding</keyword>
<evidence type="ECO:0000256" key="4">
    <source>
        <dbReference type="ARBA" id="ARBA00022840"/>
    </source>
</evidence>
<sequence length="248" mass="26832">MTIAFDQLCVRVDAPGESSGQAQLLTDITAELDAPRIAIIGENGSGKSTLARVLAGLLGYTSGAATVNGHLVSQGPGKAKMAPGLRGRIGMIFPQAAAQVVMPTVEEDIALSLRGSGLSKDEMAARVQAAMEAHHLTELADRPCLSLSSGQLQRLALCSVLITEPQLVIADEPTSMLDTRHALLVRRRLLHLPRETQLVLVTHDLDFATACDDCLWIHQGRLREHGHPRTVVENYLDFIHSEIDQERI</sequence>
<dbReference type="Gene3D" id="3.40.50.300">
    <property type="entry name" value="P-loop containing nucleotide triphosphate hydrolases"/>
    <property type="match status" value="1"/>
</dbReference>
<evidence type="ECO:0000256" key="2">
    <source>
        <dbReference type="ARBA" id="ARBA00022448"/>
    </source>
</evidence>
<dbReference type="GO" id="GO:0005524">
    <property type="term" value="F:ATP binding"/>
    <property type="evidence" value="ECO:0007669"/>
    <property type="project" value="UniProtKB-KW"/>
</dbReference>
<dbReference type="GO" id="GO:0042626">
    <property type="term" value="F:ATPase-coupled transmembrane transporter activity"/>
    <property type="evidence" value="ECO:0007669"/>
    <property type="project" value="TreeGrafter"/>
</dbReference>
<dbReference type="InterPro" id="IPR027417">
    <property type="entry name" value="P-loop_NTPase"/>
</dbReference>
<keyword evidence="2" id="KW-0813">Transport</keyword>
<dbReference type="CDD" id="cd03225">
    <property type="entry name" value="ABC_cobalt_CbiO_domain1"/>
    <property type="match status" value="1"/>
</dbReference>
<keyword evidence="7" id="KW-1185">Reference proteome</keyword>
<accession>A0AAJ6AG96</accession>
<dbReference type="PANTHER" id="PTHR43553">
    <property type="entry name" value="HEAVY METAL TRANSPORTER"/>
    <property type="match status" value="1"/>
</dbReference>
<evidence type="ECO:0000313" key="7">
    <source>
        <dbReference type="Proteomes" id="UP001224674"/>
    </source>
</evidence>
<dbReference type="PROSITE" id="PS00211">
    <property type="entry name" value="ABC_TRANSPORTER_1"/>
    <property type="match status" value="1"/>
</dbReference>
<organism evidence="6 7">
    <name type="scientific">Auritidibacter ignavus</name>
    <dbReference type="NCBI Taxonomy" id="678932"/>
    <lineage>
        <taxon>Bacteria</taxon>
        <taxon>Bacillati</taxon>
        <taxon>Actinomycetota</taxon>
        <taxon>Actinomycetes</taxon>
        <taxon>Micrococcales</taxon>
        <taxon>Micrococcaceae</taxon>
        <taxon>Auritidibacter</taxon>
    </lineage>
</organism>
<dbReference type="SMART" id="SM00382">
    <property type="entry name" value="AAA"/>
    <property type="match status" value="1"/>
</dbReference>
<comment type="similarity">
    <text evidence="1">Belongs to the ABC transporter superfamily.</text>
</comment>
<dbReference type="RefSeq" id="WP_279674730.1">
    <property type="nucleotide sequence ID" value="NZ_CP122566.1"/>
</dbReference>
<keyword evidence="3" id="KW-0547">Nucleotide-binding</keyword>
<dbReference type="PROSITE" id="PS50893">
    <property type="entry name" value="ABC_TRANSPORTER_2"/>
    <property type="match status" value="1"/>
</dbReference>
<dbReference type="InterPro" id="IPR003593">
    <property type="entry name" value="AAA+_ATPase"/>
</dbReference>
<name>A0AAJ6AG96_9MICC</name>
<dbReference type="SUPFAM" id="SSF52540">
    <property type="entry name" value="P-loop containing nucleoside triphosphate hydrolases"/>
    <property type="match status" value="1"/>
</dbReference>
<dbReference type="AlphaFoldDB" id="A0AAJ6AG96"/>
<reference evidence="6 7" key="1">
    <citation type="submission" date="2023-03" db="EMBL/GenBank/DDBJ databases">
        <title>Complete genome sequences of several Auritidibacter ignavus strains isolated from ear infections.</title>
        <authorList>
            <person name="Baehr T."/>
            <person name="Baumhoegger A.M."/>
        </authorList>
    </citation>
    <scope>NUCLEOTIDE SEQUENCE [LARGE SCALE GENOMIC DNA]</scope>
    <source>
        <strain evidence="6 7">BABAE-6</strain>
    </source>
</reference>
<dbReference type="GO" id="GO:0043190">
    <property type="term" value="C:ATP-binding cassette (ABC) transporter complex"/>
    <property type="evidence" value="ECO:0007669"/>
    <property type="project" value="TreeGrafter"/>
</dbReference>
<evidence type="ECO:0000256" key="3">
    <source>
        <dbReference type="ARBA" id="ARBA00022741"/>
    </source>
</evidence>
<dbReference type="InterPro" id="IPR050095">
    <property type="entry name" value="ECF_ABC_transporter_ATP-bd"/>
</dbReference>
<dbReference type="PANTHER" id="PTHR43553:SF24">
    <property type="entry name" value="ENERGY-COUPLING FACTOR TRANSPORTER ATP-BINDING PROTEIN ECFA1"/>
    <property type="match status" value="1"/>
</dbReference>
<dbReference type="Pfam" id="PF00005">
    <property type="entry name" value="ABC_tran"/>
    <property type="match status" value="1"/>
</dbReference>
<dbReference type="InterPro" id="IPR015856">
    <property type="entry name" value="ABC_transpr_CbiO/EcfA_su"/>
</dbReference>
<evidence type="ECO:0000259" key="5">
    <source>
        <dbReference type="PROSITE" id="PS50893"/>
    </source>
</evidence>